<keyword evidence="3" id="KW-0489">Methyltransferase</keyword>
<dbReference type="Gene3D" id="3.40.50.150">
    <property type="entry name" value="Vaccinia Virus protein VP39"/>
    <property type="match status" value="1"/>
</dbReference>
<reference evidence="3 4" key="1">
    <citation type="submission" date="2019-04" db="EMBL/GenBank/DDBJ databases">
        <authorList>
            <person name="Feng G."/>
            <person name="Zhang J."/>
            <person name="Zhu H."/>
        </authorList>
    </citation>
    <scope>NUCLEOTIDE SEQUENCE [LARGE SCALE GENOMIC DNA]</scope>
    <source>
        <strain evidence="3 4">92R-1</strain>
    </source>
</reference>
<dbReference type="AlphaFoldDB" id="A0A4Z0P0Q4"/>
<evidence type="ECO:0000313" key="3">
    <source>
        <dbReference type="EMBL" id="TGE04603.1"/>
    </source>
</evidence>
<dbReference type="InterPro" id="IPR029063">
    <property type="entry name" value="SAM-dependent_MTases_sf"/>
</dbReference>
<evidence type="ECO:0000256" key="1">
    <source>
        <dbReference type="ARBA" id="ARBA00006594"/>
    </source>
</evidence>
<dbReference type="GO" id="GO:0008170">
    <property type="term" value="F:N-methyltransferase activity"/>
    <property type="evidence" value="ECO:0007669"/>
    <property type="project" value="InterPro"/>
</dbReference>
<dbReference type="EMBL" id="SRLA01000005">
    <property type="protein sequence ID" value="TGE04603.1"/>
    <property type="molecule type" value="Genomic_DNA"/>
</dbReference>
<dbReference type="OrthoDB" id="9814572at2"/>
<gene>
    <name evidence="3" type="ORF">EU556_20680</name>
</gene>
<dbReference type="GO" id="GO:0003677">
    <property type="term" value="F:DNA binding"/>
    <property type="evidence" value="ECO:0007669"/>
    <property type="project" value="InterPro"/>
</dbReference>
<comment type="similarity">
    <text evidence="1">Belongs to the N(4)/N(6)-methyltransferase family.</text>
</comment>
<keyword evidence="3" id="KW-0808">Transferase</keyword>
<feature type="domain" description="DNA methylase adenine-specific" evidence="2">
    <location>
        <begin position="97"/>
        <end position="203"/>
    </location>
</feature>
<dbReference type="SUPFAM" id="SSF53335">
    <property type="entry name" value="S-adenosyl-L-methionine-dependent methyltransferases"/>
    <property type="match status" value="1"/>
</dbReference>
<organism evidence="3 4">
    <name type="scientific">Hymenobacter fodinae</name>
    <dbReference type="NCBI Taxonomy" id="2510796"/>
    <lineage>
        <taxon>Bacteria</taxon>
        <taxon>Pseudomonadati</taxon>
        <taxon>Bacteroidota</taxon>
        <taxon>Cytophagia</taxon>
        <taxon>Cytophagales</taxon>
        <taxon>Hymenobacteraceae</taxon>
        <taxon>Hymenobacter</taxon>
    </lineage>
</organism>
<evidence type="ECO:0000313" key="4">
    <source>
        <dbReference type="Proteomes" id="UP000298337"/>
    </source>
</evidence>
<dbReference type="Pfam" id="PF02384">
    <property type="entry name" value="N6_Mtase"/>
    <property type="match status" value="1"/>
</dbReference>
<name>A0A4Z0P0Q4_9BACT</name>
<accession>A0A4Z0P0Q4</accession>
<dbReference type="RefSeq" id="WP_135436047.1">
    <property type="nucleotide sequence ID" value="NZ_SRLA01000005.1"/>
</dbReference>
<comment type="caution">
    <text evidence="3">The sequence shown here is derived from an EMBL/GenBank/DDBJ whole genome shotgun (WGS) entry which is preliminary data.</text>
</comment>
<evidence type="ECO:0000259" key="2">
    <source>
        <dbReference type="Pfam" id="PF02384"/>
    </source>
</evidence>
<proteinExistence type="inferred from homology"/>
<keyword evidence="4" id="KW-1185">Reference proteome</keyword>
<protein>
    <submittedName>
        <fullName evidence="3">SAM-dependent DNA methyltransferase</fullName>
    </submittedName>
</protein>
<sequence length="265" mass="29663">MIRAPQEIAKVVRSLAHRHSTYEVFADFVEMAALAVSNSVDLAQYDKREARYMEIVGKYKPEEVQQFPQMMGALVMGLEEGPDDILGATFHELEIHNEHKGQFFTPYHLCRMMAGLTFDESAKDIIQQRGFIQASEPACGAGAMNIGLADEMKARGLNYQQALHVTAVDLDIRCVHMAYLQLSLLHIPAVVVHGNTLTLEEFGHWYTPAHIMGGWNYKLKRQRGDCALVTTAQEAIQEVTEQPPVIAIEPKPVQPFKVGAQLTLF</sequence>
<dbReference type="GO" id="GO:0032259">
    <property type="term" value="P:methylation"/>
    <property type="evidence" value="ECO:0007669"/>
    <property type="project" value="UniProtKB-KW"/>
</dbReference>
<dbReference type="InterPro" id="IPR003356">
    <property type="entry name" value="DNA_methylase_A-5"/>
</dbReference>
<dbReference type="Proteomes" id="UP000298337">
    <property type="component" value="Unassembled WGS sequence"/>
</dbReference>